<dbReference type="KEGG" id="ole:K0B96_16300"/>
<name>A0A8F9TW43_9BACT</name>
<reference evidence="2" key="1">
    <citation type="submission" date="2021-08" db="EMBL/GenBank/DDBJ databases">
        <title>Genome of a novel bacterium of the phylum Verrucomicrobia, Oleiharenicola sp. KSB-15.</title>
        <authorList>
            <person name="Chung J.-H."/>
            <person name="Ahn J.-H."/>
            <person name="Yoon Y."/>
            <person name="Kim D.-Y."/>
            <person name="An S.-H."/>
            <person name="Park I."/>
            <person name="Yeon J."/>
        </authorList>
    </citation>
    <scope>NUCLEOTIDE SEQUENCE</scope>
    <source>
        <strain evidence="2">KSB-15</strain>
    </source>
</reference>
<dbReference type="InterPro" id="IPR052345">
    <property type="entry name" value="Rad_response_metalloprotease"/>
</dbReference>
<evidence type="ECO:0000313" key="2">
    <source>
        <dbReference type="EMBL" id="QYM78843.1"/>
    </source>
</evidence>
<sequence length="280" mass="30696">MAYTELSVTRRRWIADLAETAFADVGSVIPVQPTPLIEDQGITFSTGDYGNAFDGVLEHRRGQFHIYCNVRETDYPGSTRARFTVGHELGHYFIDEHRNALASGRVPAHRSFIDKAGNSVIETEANTFSSHLLMPQHDFRKAATKEKPGLQGLLNLSSTFNVSAQATAIRYVEECPVPCAAMMFRPGKRPWPAISPMLRKLGYDYGNAPEVTALPEGFASRTAHEAVSGGGLSPVFEAPSTASFWFAHVTASSPRNCVIVEQAVRLGPFGVLTLLLFPRL</sequence>
<dbReference type="PANTHER" id="PTHR43236:SF1">
    <property type="entry name" value="BLL7220 PROTEIN"/>
    <property type="match status" value="1"/>
</dbReference>
<dbReference type="Gene3D" id="1.10.10.2910">
    <property type="match status" value="1"/>
</dbReference>
<accession>A0A8F9TW43</accession>
<protein>
    <submittedName>
        <fullName evidence="2">ImmA/IrrE family metallo-endopeptidase</fullName>
    </submittedName>
</protein>
<dbReference type="EMBL" id="CP080507">
    <property type="protein sequence ID" value="QYM78843.1"/>
    <property type="molecule type" value="Genomic_DNA"/>
</dbReference>
<organism evidence="2 3">
    <name type="scientific">Horticoccus luteus</name>
    <dbReference type="NCBI Taxonomy" id="2862869"/>
    <lineage>
        <taxon>Bacteria</taxon>
        <taxon>Pseudomonadati</taxon>
        <taxon>Verrucomicrobiota</taxon>
        <taxon>Opitutia</taxon>
        <taxon>Opitutales</taxon>
        <taxon>Opitutaceae</taxon>
        <taxon>Horticoccus</taxon>
    </lineage>
</organism>
<dbReference type="AlphaFoldDB" id="A0A8F9TW43"/>
<dbReference type="RefSeq" id="WP_220161947.1">
    <property type="nucleotide sequence ID" value="NZ_CP080507.1"/>
</dbReference>
<dbReference type="Pfam" id="PF06114">
    <property type="entry name" value="Peptidase_M78"/>
    <property type="match status" value="1"/>
</dbReference>
<evidence type="ECO:0000259" key="1">
    <source>
        <dbReference type="Pfam" id="PF06114"/>
    </source>
</evidence>
<feature type="domain" description="IrrE N-terminal-like" evidence="1">
    <location>
        <begin position="78"/>
        <end position="170"/>
    </location>
</feature>
<proteinExistence type="predicted"/>
<dbReference type="Proteomes" id="UP000825051">
    <property type="component" value="Chromosome"/>
</dbReference>
<gene>
    <name evidence="2" type="ORF">K0B96_16300</name>
</gene>
<evidence type="ECO:0000313" key="3">
    <source>
        <dbReference type="Proteomes" id="UP000825051"/>
    </source>
</evidence>
<keyword evidence="3" id="KW-1185">Reference proteome</keyword>
<dbReference type="InterPro" id="IPR010359">
    <property type="entry name" value="IrrE_HExxH"/>
</dbReference>
<dbReference type="PANTHER" id="PTHR43236">
    <property type="entry name" value="ANTITOXIN HIGA1"/>
    <property type="match status" value="1"/>
</dbReference>